<evidence type="ECO:0000256" key="1">
    <source>
        <dbReference type="SAM" id="Phobius"/>
    </source>
</evidence>
<name>B9TFF6_RICCO</name>
<proteinExistence type="predicted"/>
<reference evidence="3" key="1">
    <citation type="journal article" date="2010" name="Nat. Biotechnol.">
        <title>Draft genome sequence of the oilseed species Ricinus communis.</title>
        <authorList>
            <person name="Chan A.P."/>
            <person name="Crabtree J."/>
            <person name="Zhao Q."/>
            <person name="Lorenzi H."/>
            <person name="Orvis J."/>
            <person name="Puiu D."/>
            <person name="Melake-Berhan A."/>
            <person name="Jones K.M."/>
            <person name="Redman J."/>
            <person name="Chen G."/>
            <person name="Cahoon E.B."/>
            <person name="Gedil M."/>
            <person name="Stanke M."/>
            <person name="Haas B.J."/>
            <person name="Wortman J.R."/>
            <person name="Fraser-Liggett C.M."/>
            <person name="Ravel J."/>
            <person name="Rabinowicz P.D."/>
        </authorList>
    </citation>
    <scope>NUCLEOTIDE SEQUENCE [LARGE SCALE GENOMIC DNA]</scope>
    <source>
        <strain evidence="3">cv. Hale</strain>
    </source>
</reference>
<feature type="non-terminal residue" evidence="2">
    <location>
        <position position="397"/>
    </location>
</feature>
<keyword evidence="1" id="KW-1133">Transmembrane helix</keyword>
<dbReference type="AlphaFoldDB" id="B9TFF6"/>
<feature type="transmembrane region" description="Helical" evidence="1">
    <location>
        <begin position="357"/>
        <end position="378"/>
    </location>
</feature>
<feature type="transmembrane region" description="Helical" evidence="1">
    <location>
        <begin position="289"/>
        <end position="311"/>
    </location>
</feature>
<dbReference type="InParanoid" id="B9TFF6"/>
<keyword evidence="1" id="KW-0472">Membrane</keyword>
<sequence>MNDQNFEPLLTLYRASEFKGGREASLKVKDQAILDALVTCVNDPREFSVTLLTGDPDNIPLQSTVELSYGDPRGGRGVLADNLADLLTSPAARVREPGKYFLIDGKFAKADTAVPKNVLRYRKVLELIATLKKAAAYLDVESGTLVFVHGGKFELPARYTDKTIELVNEDALKKLVEFVGDDTHSEQKVAILETAVRNMLEHVEISVRFERLLAQLADLATKASDGYRLFVASFSYDKVRDTLEATKVEYATKIHKAFSDIQTQILSIPVATVIVATQMKQATKVGYEFWLNSAVLVGCWVFAVLVTFVLWNQFHTLGALSGEIKRQKETLTREYKDIAKNFADVFKFLDRRLKLQYWALSAVGVVLATGFVLAHVVYFQMTDPASNWISGTPTPSA</sequence>
<accession>B9TFF6</accession>
<keyword evidence="1" id="KW-0812">Transmembrane</keyword>
<dbReference type="EMBL" id="EQ979757">
    <property type="protein sequence ID" value="EEF25408.1"/>
    <property type="molecule type" value="Genomic_DNA"/>
</dbReference>
<organism evidence="2 3">
    <name type="scientific">Ricinus communis</name>
    <name type="common">Castor bean</name>
    <dbReference type="NCBI Taxonomy" id="3988"/>
    <lineage>
        <taxon>Eukaryota</taxon>
        <taxon>Viridiplantae</taxon>
        <taxon>Streptophyta</taxon>
        <taxon>Embryophyta</taxon>
        <taxon>Tracheophyta</taxon>
        <taxon>Spermatophyta</taxon>
        <taxon>Magnoliopsida</taxon>
        <taxon>eudicotyledons</taxon>
        <taxon>Gunneridae</taxon>
        <taxon>Pentapetalae</taxon>
        <taxon>rosids</taxon>
        <taxon>fabids</taxon>
        <taxon>Malpighiales</taxon>
        <taxon>Euphorbiaceae</taxon>
        <taxon>Acalyphoideae</taxon>
        <taxon>Acalypheae</taxon>
        <taxon>Ricinus</taxon>
    </lineage>
</organism>
<dbReference type="Proteomes" id="UP000008311">
    <property type="component" value="Unassembled WGS sequence"/>
</dbReference>
<evidence type="ECO:0000313" key="2">
    <source>
        <dbReference type="EMBL" id="EEF25408.1"/>
    </source>
</evidence>
<keyword evidence="3" id="KW-1185">Reference proteome</keyword>
<gene>
    <name evidence="2" type="ORF">RCOM_1877580</name>
</gene>
<evidence type="ECO:0000313" key="3">
    <source>
        <dbReference type="Proteomes" id="UP000008311"/>
    </source>
</evidence>
<protein>
    <submittedName>
        <fullName evidence="2">Uncharacterized protein</fullName>
    </submittedName>
</protein>